<dbReference type="RefSeq" id="WP_367597116.1">
    <property type="nucleotide sequence ID" value="NZ_JBFMVT010000002.1"/>
</dbReference>
<evidence type="ECO:0000313" key="8">
    <source>
        <dbReference type="EMBL" id="MEW7315114.1"/>
    </source>
</evidence>
<reference evidence="8 9" key="1">
    <citation type="submission" date="2024-07" db="EMBL/GenBank/DDBJ databases">
        <authorList>
            <person name="Wang L."/>
        </authorList>
    </citation>
    <scope>NUCLEOTIDE SEQUENCE [LARGE SCALE GENOMIC DNA]</scope>
    <source>
        <strain evidence="8 9">WL359</strain>
    </source>
</reference>
<feature type="domain" description="N-acetyltransferase" evidence="7">
    <location>
        <begin position="81"/>
        <end position="161"/>
    </location>
</feature>
<comment type="catalytic activity">
    <reaction evidence="6">
        <text>glycyl-tRNA(Gly) + acetyl-CoA = N-acetylglycyl-tRNA(Gly) + CoA + H(+)</text>
        <dbReference type="Rhea" id="RHEA:81867"/>
        <dbReference type="Rhea" id="RHEA-COMP:9683"/>
        <dbReference type="Rhea" id="RHEA-COMP:19766"/>
        <dbReference type="ChEBI" id="CHEBI:15378"/>
        <dbReference type="ChEBI" id="CHEBI:57287"/>
        <dbReference type="ChEBI" id="CHEBI:57288"/>
        <dbReference type="ChEBI" id="CHEBI:78522"/>
        <dbReference type="ChEBI" id="CHEBI:232036"/>
    </reaction>
</comment>
<proteinExistence type="inferred from homology"/>
<keyword evidence="3" id="KW-1277">Toxin-antitoxin system</keyword>
<dbReference type="Proteomes" id="UP001555342">
    <property type="component" value="Unassembled WGS sequence"/>
</dbReference>
<accession>A0ABV3NZX6</accession>
<comment type="caution">
    <text evidence="8">The sequence shown here is derived from an EMBL/GenBank/DDBJ whole genome shotgun (WGS) entry which is preliminary data.</text>
</comment>
<evidence type="ECO:0000256" key="6">
    <source>
        <dbReference type="ARBA" id="ARBA00049880"/>
    </source>
</evidence>
<evidence type="ECO:0000259" key="7">
    <source>
        <dbReference type="Pfam" id="PF13673"/>
    </source>
</evidence>
<dbReference type="Gene3D" id="3.40.630.30">
    <property type="match status" value="1"/>
</dbReference>
<dbReference type="EMBL" id="JBFMVT010000002">
    <property type="protein sequence ID" value="MEW7315114.1"/>
    <property type="molecule type" value="Genomic_DNA"/>
</dbReference>
<keyword evidence="5" id="KW-0012">Acyltransferase</keyword>
<sequence>MADTQNDQFDVDVMVCAYQADITYPGNKHFDCGNAVINSYVRNSLKKSVKDGNCAAKALIDINTGELLGACTFTGYSLEKGKLTGIFSGSLPNEVSVVRLIMLGVATKEQSKGYGQDLLLAFFEQVKLIHESLPVKGVYLDADPKAINFYSRLGFVQLNEPPNAFGAVPMFLAIQHILAA</sequence>
<dbReference type="PANTHER" id="PTHR36449">
    <property type="entry name" value="ACETYLTRANSFERASE-RELATED"/>
    <property type="match status" value="1"/>
</dbReference>
<dbReference type="InterPro" id="IPR016181">
    <property type="entry name" value="Acyl_CoA_acyltransferase"/>
</dbReference>
<evidence type="ECO:0000313" key="9">
    <source>
        <dbReference type="Proteomes" id="UP001555342"/>
    </source>
</evidence>
<evidence type="ECO:0000256" key="3">
    <source>
        <dbReference type="ARBA" id="ARBA00022649"/>
    </source>
</evidence>
<gene>
    <name evidence="8" type="ORF">AB1E22_20795</name>
</gene>
<keyword evidence="9" id="KW-1185">Reference proteome</keyword>
<dbReference type="InterPro" id="IPR000182">
    <property type="entry name" value="GNAT_dom"/>
</dbReference>
<dbReference type="SUPFAM" id="SSF55729">
    <property type="entry name" value="Acyl-CoA N-acyltransferases (Nat)"/>
    <property type="match status" value="1"/>
</dbReference>
<name>A0ABV3NZX6_9ENTR</name>
<evidence type="ECO:0000256" key="4">
    <source>
        <dbReference type="ARBA" id="ARBA00022679"/>
    </source>
</evidence>
<organism evidence="8 9">
    <name type="scientific">Buttiauxella gaviniae</name>
    <dbReference type="NCBI Taxonomy" id="82990"/>
    <lineage>
        <taxon>Bacteria</taxon>
        <taxon>Pseudomonadati</taxon>
        <taxon>Pseudomonadota</taxon>
        <taxon>Gammaproteobacteria</taxon>
        <taxon>Enterobacterales</taxon>
        <taxon>Enterobacteriaceae</taxon>
        <taxon>Buttiauxella</taxon>
    </lineage>
</organism>
<keyword evidence="4" id="KW-0808">Transferase</keyword>
<evidence type="ECO:0000256" key="1">
    <source>
        <dbReference type="ARBA" id="ARBA00009342"/>
    </source>
</evidence>
<evidence type="ECO:0000256" key="5">
    <source>
        <dbReference type="ARBA" id="ARBA00023315"/>
    </source>
</evidence>
<keyword evidence="2" id="KW-0678">Repressor</keyword>
<protein>
    <submittedName>
        <fullName evidence="8">GNAT family N-acetyltransferase</fullName>
    </submittedName>
</protein>
<comment type="similarity">
    <text evidence="1">Belongs to the acetyltransferase family. GNAT subfamily.</text>
</comment>
<dbReference type="Pfam" id="PF13673">
    <property type="entry name" value="Acetyltransf_10"/>
    <property type="match status" value="1"/>
</dbReference>
<evidence type="ECO:0000256" key="2">
    <source>
        <dbReference type="ARBA" id="ARBA00022491"/>
    </source>
</evidence>
<dbReference type="PANTHER" id="PTHR36449:SF1">
    <property type="entry name" value="ACETYLTRANSFERASE"/>
    <property type="match status" value="1"/>
</dbReference>